<dbReference type="GO" id="GO:0060002">
    <property type="term" value="F:plus-end directed microfilament motor activity"/>
    <property type="evidence" value="ECO:0007669"/>
    <property type="project" value="TreeGrafter"/>
</dbReference>
<organism evidence="17 18">
    <name type="scientific">Mola mola</name>
    <name type="common">Ocean sunfish</name>
    <name type="synonym">Tetraodon mola</name>
    <dbReference type="NCBI Taxonomy" id="94237"/>
    <lineage>
        <taxon>Eukaryota</taxon>
        <taxon>Metazoa</taxon>
        <taxon>Chordata</taxon>
        <taxon>Craniata</taxon>
        <taxon>Vertebrata</taxon>
        <taxon>Euteleostomi</taxon>
        <taxon>Actinopterygii</taxon>
        <taxon>Neopterygii</taxon>
        <taxon>Teleostei</taxon>
        <taxon>Neoteleostei</taxon>
        <taxon>Acanthomorphata</taxon>
        <taxon>Eupercaria</taxon>
        <taxon>Tetraodontiformes</taxon>
        <taxon>Molidae</taxon>
        <taxon>Mola</taxon>
    </lineage>
</organism>
<keyword evidence="10" id="KW-0175">Coiled coil</keyword>
<dbReference type="InterPro" id="IPR000857">
    <property type="entry name" value="MyTH4_dom"/>
</dbReference>
<evidence type="ECO:0000256" key="2">
    <source>
        <dbReference type="ARBA" id="ARBA00008314"/>
    </source>
</evidence>
<dbReference type="InterPro" id="IPR000048">
    <property type="entry name" value="IQ_motif_EF-hand-BS"/>
</dbReference>
<dbReference type="Pfam" id="PF18597">
    <property type="entry name" value="SH3_19"/>
    <property type="match status" value="1"/>
</dbReference>
<evidence type="ECO:0000259" key="12">
    <source>
        <dbReference type="PROSITE" id="PS50003"/>
    </source>
</evidence>
<keyword evidence="18" id="KW-1185">Reference proteome</keyword>
<feature type="region of interest" description="Disordered" evidence="11">
    <location>
        <begin position="911"/>
        <end position="1016"/>
    </location>
</feature>
<feature type="coiled-coil region" evidence="10">
    <location>
        <begin position="781"/>
        <end position="809"/>
    </location>
</feature>
<dbReference type="InterPro" id="IPR000299">
    <property type="entry name" value="FERM_domain"/>
</dbReference>
<dbReference type="Gene3D" id="1.20.5.170">
    <property type="match status" value="1"/>
</dbReference>
<evidence type="ECO:0000256" key="9">
    <source>
        <dbReference type="PROSITE-ProRule" id="PRU00782"/>
    </source>
</evidence>
<accession>A0A3Q3WQJ3</accession>
<dbReference type="SUPFAM" id="SSF47031">
    <property type="entry name" value="Second domain of FERM"/>
    <property type="match status" value="1"/>
</dbReference>
<evidence type="ECO:0000256" key="8">
    <source>
        <dbReference type="ARBA" id="ARBA00023203"/>
    </source>
</evidence>
<keyword evidence="3" id="KW-0963">Cytoplasm</keyword>
<dbReference type="OMA" id="HSEWQLG"/>
<evidence type="ECO:0000259" key="15">
    <source>
        <dbReference type="PROSITE" id="PS51016"/>
    </source>
</evidence>
<evidence type="ECO:0000256" key="7">
    <source>
        <dbReference type="ARBA" id="ARBA00023175"/>
    </source>
</evidence>
<keyword evidence="8 9" id="KW-0009">Actin-binding</keyword>
<dbReference type="GO" id="GO:0005737">
    <property type="term" value="C:cytoplasm"/>
    <property type="evidence" value="ECO:0007669"/>
    <property type="project" value="UniProtKB-SubCell"/>
</dbReference>
<dbReference type="Ensembl" id="ENSMMOT00000014918.1">
    <property type="protein sequence ID" value="ENSMMOP00000014682.1"/>
    <property type="gene ID" value="ENSMMOG00000011222.1"/>
</dbReference>
<dbReference type="InterPro" id="IPR036124">
    <property type="entry name" value="MYSc_Myo10"/>
</dbReference>
<sequence length="1943" mass="222847">VSSCSGGVVVFATDYGQVYTYKQNALTRQKVQPMHHSSVRGVEDMATLEDLHDGAIMHNLFLRYQQRHIYTYIGSILAAVNPYQLLPGLYDRPAVELYSRHHLGEISPHIFAVANECYRSLWKTLRNQCVLISGETGAGKTESTKLILKFLSCMSQLSLEVSSRDRTSHVEEALLESSPIMEAFGNAKTVYNNNSSRFGKFVQLHFSQKGNIQGGRIVDYLLEKNRVVRQNPGERNYHIFYALLAGTNSQQREAFGLSCPDSFHYLRRSSCLADSTINDHGTFHDVLNSMRTMQFTEENIGEILRLLAGILHAGNIEFMTAGGAQVSSKSALNRTSELLGLNSDQLAEVLTHRSMILRGEEISTPLTVEQAVDSRDSMAMALYSQCFNWIISKLNIRIRGKDDFKSISILDIFGFENFEVNRFEQFNINYANEKLQEYFNKHIFSLEQLEYNKEGLVWVDINWMDNGECLDLIEKKLGLLALLNEESHFPKATDDTLLEKLHSQHSKNPFYVKPRVAVHFFGVKHYAGEVVYDVRGTLEKNRDTFRDDILNLLRESRLDFVYDLFEHVLSRNKQDTLKSSFKHRRPTVSSQFKDSLHALMATLSTSDPYFIRCIKPNTHKMPDQFDQTLVLNQLRYSGMLETVKIRRTGFPVRRPFQDFCSRYKALMRDVTLPGDPRQSCLQLLHLYDSSATEWQLGKTKVFLRESLEHRLEKQREMEVLKAAMIIQAHVLGYVARKQYRKLLQCIVVIQKNYRAFYWRRKFLLLRWAALTFQKRVRGQLARRACSRLRDEQRRREEEEEERRRRMEEEMERWALFCRSRSTEALEDGVRPHEASQVEEILRLEREIQTLQRQKEQQELSLTEASLNRLKLLRDQELRRLEDEACKAAQQFLDSLNFDEIDECVRNIESSLGVGEGDETEKEERRRRGNDEEEVDEGFGADDEAFKDSPNPSEHGHSDGQRTSGIRTSDDSSEEDPYTNDGLIPPLPPTALLHQPLPPVTPACHSASSSGDSAYCHPQASYEAQSDDLVELIPPDEDSDYDQDDYDEGAIVSSGSIAFSNPRSGLWSPDYRGSVGTYNSSGAYRFSSEGAQSSFEDSEDDFDRFDTDDELSYRRDSVYSCVTLPYFHSFLFIKGGLMNTWKRRWCVLKDETFLWFRAKQEALKQGWLHKKGGGSSTLSRRNWKRRWFVLRQSKLMYFENDGEEKMKGVLDMHSAKEIIDNTGKENGIDVVMPERTYHLIAESAEDASQWFSVLSQVHSSTEQEIREMHDEQANPHNAVGTLDVGMIDSVCASDNPERPNSFVMITANRVLHCNADTPEEMHHWITLLQRCKGDARVDGQEFIIRGWLHKETKNSSKASLKLKKRWFLLTHNSLDCYRSSERGAVKLGTLVLSSLCAVVPPDERVFREAGYWNVIVYGRKHAYRLYCKLLNEATRWAHAVQHVIDSKAPIDTPTQRLIRDVQENCLNPEVVEQIYRRNPILRYSHHPLHSPLLPLHYGDIHPLNFLTLIFDPGGNRSYSTLQEEALKVFGSLQHLEGVADPVPIIQGPGGAGNLCNWKILACMSCTFTPTRSILRYLKFHLKRTRELFPGSEMDRYAAFALDSLRKTRARENVPSQEEIRAIVARQDMSTTVHCHGGGSCKITIDSHTTAGEVVEKLIRGLAMEDSRNMFALFEHNDSTEKAIESRTVVADVLAKFEKLSASADEHNTGWKFYFKLYCFLDTDSVPKDSVEFAFMFEQAHEAVIRGQYPAPEETLQFLAALRVQYLLGDHSPHASFPELSHVRQKLEEESSLEAWLREEAAAVRTSVMDKWKKLQGMTQEQAMVKYMTLVKEWQGHGSTLFNVESRDGAFPCELWLGVSREAVSVYKRGEPWPLEVFPYELILSFGAPLPNTYKIAVEGRELVFETQMVMDIAKLMKAYISMIVKKRYSNCQSVSSHGSQCSAW</sequence>
<dbReference type="Pfam" id="PF00063">
    <property type="entry name" value="Myosin_head"/>
    <property type="match status" value="1"/>
</dbReference>
<evidence type="ECO:0000256" key="10">
    <source>
        <dbReference type="SAM" id="Coils"/>
    </source>
</evidence>
<dbReference type="InterPro" id="IPR027417">
    <property type="entry name" value="P-loop_NTPase"/>
</dbReference>
<comment type="similarity">
    <text evidence="2 9">Belongs to the TRAFAC class myosin-kinesin ATPase superfamily. Myosin family.</text>
</comment>
<dbReference type="GO" id="GO:0016459">
    <property type="term" value="C:myosin complex"/>
    <property type="evidence" value="ECO:0007669"/>
    <property type="project" value="UniProtKB-KW"/>
</dbReference>
<dbReference type="InterPro" id="IPR000159">
    <property type="entry name" value="RA_dom"/>
</dbReference>
<dbReference type="SMART" id="SM00242">
    <property type="entry name" value="MYSc"/>
    <property type="match status" value="1"/>
</dbReference>
<dbReference type="Pfam" id="PF00169">
    <property type="entry name" value="PH"/>
    <property type="match status" value="2"/>
</dbReference>
<dbReference type="PROSITE" id="PS50057">
    <property type="entry name" value="FERM_3"/>
    <property type="match status" value="1"/>
</dbReference>
<dbReference type="PROSITE" id="PS50003">
    <property type="entry name" value="PH_DOMAIN"/>
    <property type="match status" value="2"/>
</dbReference>
<dbReference type="SUPFAM" id="SSF52540">
    <property type="entry name" value="P-loop containing nucleoside triphosphate hydrolases"/>
    <property type="match status" value="1"/>
</dbReference>
<dbReference type="Gene3D" id="2.30.29.30">
    <property type="entry name" value="Pleckstrin-homology domain (PH domain)/Phosphotyrosine-binding domain (PTB)"/>
    <property type="match status" value="4"/>
</dbReference>
<evidence type="ECO:0000256" key="1">
    <source>
        <dbReference type="ARBA" id="ARBA00004496"/>
    </source>
</evidence>
<dbReference type="Gene3D" id="1.20.120.720">
    <property type="entry name" value="Myosin VI head, motor domain, U50 subdomain"/>
    <property type="match status" value="1"/>
</dbReference>
<reference evidence="17" key="1">
    <citation type="submission" date="2025-08" db="UniProtKB">
        <authorList>
            <consortium name="Ensembl"/>
        </authorList>
    </citation>
    <scope>IDENTIFICATION</scope>
</reference>
<dbReference type="PRINTS" id="PR00193">
    <property type="entry name" value="MYOSINHEAVY"/>
</dbReference>
<dbReference type="CDD" id="cd14473">
    <property type="entry name" value="FERM_B-lobe"/>
    <property type="match status" value="1"/>
</dbReference>
<dbReference type="Gene3D" id="3.10.20.90">
    <property type="entry name" value="Phosphatidylinositol 3-kinase Catalytic Subunit, Chain A, domain 1"/>
    <property type="match status" value="1"/>
</dbReference>
<dbReference type="FunFam" id="3.40.850.10:FF:000008">
    <property type="entry name" value="Putative unconventional myosin-IXa"/>
    <property type="match status" value="1"/>
</dbReference>
<dbReference type="CDD" id="cd13296">
    <property type="entry name" value="PH2_MyoX"/>
    <property type="match status" value="1"/>
</dbReference>
<feature type="domain" description="PH" evidence="12">
    <location>
        <begin position="1340"/>
        <end position="1444"/>
    </location>
</feature>
<dbReference type="GO" id="GO:0030705">
    <property type="term" value="P:cytoskeleton-dependent intracellular transport"/>
    <property type="evidence" value="ECO:0007669"/>
    <property type="project" value="TreeGrafter"/>
</dbReference>
<dbReference type="GO" id="GO:0051489">
    <property type="term" value="P:regulation of filopodium assembly"/>
    <property type="evidence" value="ECO:0007669"/>
    <property type="project" value="TreeGrafter"/>
</dbReference>
<evidence type="ECO:0000256" key="4">
    <source>
        <dbReference type="ARBA" id="ARBA00022741"/>
    </source>
</evidence>
<dbReference type="CDD" id="cd14873">
    <property type="entry name" value="MYSc_Myo10"/>
    <property type="match status" value="1"/>
</dbReference>
<dbReference type="Pfam" id="PF00612">
    <property type="entry name" value="IQ"/>
    <property type="match status" value="2"/>
</dbReference>
<dbReference type="STRING" id="94237.ENSMMOP00000014682"/>
<dbReference type="PANTHER" id="PTHR46049:SF2">
    <property type="entry name" value="UNCONVENTIONAL MYOSIN-X"/>
    <property type="match status" value="1"/>
</dbReference>
<evidence type="ECO:0000256" key="11">
    <source>
        <dbReference type="SAM" id="MobiDB-lite"/>
    </source>
</evidence>
<reference evidence="17" key="2">
    <citation type="submission" date="2025-09" db="UniProtKB">
        <authorList>
            <consortium name="Ensembl"/>
        </authorList>
    </citation>
    <scope>IDENTIFICATION</scope>
</reference>
<dbReference type="InterPro" id="IPR041797">
    <property type="entry name" value="MyoX_FERM_C"/>
</dbReference>
<dbReference type="CDD" id="cd13202">
    <property type="entry name" value="FERM_C_MyoX"/>
    <property type="match status" value="1"/>
</dbReference>
<dbReference type="InterPro" id="IPR051724">
    <property type="entry name" value="Actin_motor_Myosin"/>
</dbReference>
<dbReference type="GO" id="GO:0005547">
    <property type="term" value="F:phosphatidylinositol-3,4,5-trisphosphate binding"/>
    <property type="evidence" value="ECO:0007669"/>
    <property type="project" value="TreeGrafter"/>
</dbReference>
<dbReference type="SMART" id="SM00295">
    <property type="entry name" value="B41"/>
    <property type="match status" value="1"/>
</dbReference>
<dbReference type="PROSITE" id="PS51016">
    <property type="entry name" value="MYTH4"/>
    <property type="match status" value="1"/>
</dbReference>
<feature type="coiled-coil region" evidence="10">
    <location>
        <begin position="833"/>
        <end position="867"/>
    </location>
</feature>
<dbReference type="PROSITE" id="PS50200">
    <property type="entry name" value="RA"/>
    <property type="match status" value="1"/>
</dbReference>
<dbReference type="GO" id="GO:0008360">
    <property type="term" value="P:regulation of cell shape"/>
    <property type="evidence" value="ECO:0007669"/>
    <property type="project" value="TreeGrafter"/>
</dbReference>
<name>A0A3Q3WQJ3_MOLML</name>
<dbReference type="PROSITE" id="PS51456">
    <property type="entry name" value="MYOSIN_MOTOR"/>
    <property type="match status" value="1"/>
</dbReference>
<dbReference type="Proteomes" id="UP000261620">
    <property type="component" value="Unplaced"/>
</dbReference>
<feature type="domain" description="MyTH4" evidence="15">
    <location>
        <begin position="1444"/>
        <end position="1622"/>
    </location>
</feature>
<protein>
    <submittedName>
        <fullName evidence="17">Uncharacterized protein</fullName>
    </submittedName>
</protein>
<dbReference type="InterPro" id="IPR038185">
    <property type="entry name" value="MyTH4_dom_sf"/>
</dbReference>
<dbReference type="FunFam" id="2.30.29.30:FF:000286">
    <property type="entry name" value="PH-protein kinase domain containing protein"/>
    <property type="match status" value="1"/>
</dbReference>
<dbReference type="FunFam" id="1.10.10.820:FF:000001">
    <property type="entry name" value="Myosin heavy chain"/>
    <property type="match status" value="1"/>
</dbReference>
<feature type="region of interest" description="Actin-binding" evidence="9">
    <location>
        <begin position="596"/>
        <end position="618"/>
    </location>
</feature>
<dbReference type="GO" id="GO:0007165">
    <property type="term" value="P:signal transduction"/>
    <property type="evidence" value="ECO:0007669"/>
    <property type="project" value="InterPro"/>
</dbReference>
<comment type="subcellular location">
    <subcellularLocation>
        <location evidence="1">Cytoplasm</location>
    </subcellularLocation>
</comment>
<dbReference type="Gene3D" id="3.40.850.10">
    <property type="entry name" value="Kinesin motor domain"/>
    <property type="match status" value="1"/>
</dbReference>
<feature type="domain" description="Myosin motor" evidence="16">
    <location>
        <begin position="40"/>
        <end position="716"/>
    </location>
</feature>
<dbReference type="GO" id="GO:0051015">
    <property type="term" value="F:actin filament binding"/>
    <property type="evidence" value="ECO:0007669"/>
    <property type="project" value="TreeGrafter"/>
</dbReference>
<dbReference type="PANTHER" id="PTHR46049">
    <property type="entry name" value="AGAP003327-PA"/>
    <property type="match status" value="1"/>
</dbReference>
<keyword evidence="5 9" id="KW-0067">ATP-binding</keyword>
<dbReference type="Pfam" id="PF00373">
    <property type="entry name" value="FERM_M"/>
    <property type="match status" value="1"/>
</dbReference>
<feature type="compositionally biased region" description="Acidic residues" evidence="11">
    <location>
        <begin position="930"/>
        <end position="944"/>
    </location>
</feature>
<dbReference type="InterPro" id="IPR036961">
    <property type="entry name" value="Kinesin_motor_dom_sf"/>
</dbReference>
<dbReference type="GO" id="GO:0005524">
    <property type="term" value="F:ATP binding"/>
    <property type="evidence" value="ECO:0007669"/>
    <property type="project" value="UniProtKB-UniRule"/>
</dbReference>
<dbReference type="InterPro" id="IPR019749">
    <property type="entry name" value="Band_41_domain"/>
</dbReference>
<evidence type="ECO:0000313" key="18">
    <source>
        <dbReference type="Proteomes" id="UP000261620"/>
    </source>
</evidence>
<dbReference type="CDD" id="cd17206">
    <property type="entry name" value="FERM_F1_Myosin-X"/>
    <property type="match status" value="1"/>
</dbReference>
<dbReference type="InterPro" id="IPR014352">
    <property type="entry name" value="FERM/acyl-CoA-bd_prot_sf"/>
</dbReference>
<dbReference type="Gene3D" id="6.20.240.20">
    <property type="match status" value="1"/>
</dbReference>
<dbReference type="Pfam" id="PF16735">
    <property type="entry name" value="MYO10_CC"/>
    <property type="match status" value="1"/>
</dbReference>
<dbReference type="Gene3D" id="1.10.10.820">
    <property type="match status" value="1"/>
</dbReference>
<feature type="domain" description="FERM" evidence="13">
    <location>
        <begin position="1627"/>
        <end position="1926"/>
    </location>
</feature>
<dbReference type="InterPro" id="IPR031971">
    <property type="entry name" value="MYO10_CC"/>
</dbReference>
<dbReference type="InterPro" id="IPR035963">
    <property type="entry name" value="FERM_2"/>
</dbReference>
<dbReference type="PROSITE" id="PS50096">
    <property type="entry name" value="IQ"/>
    <property type="match status" value="2"/>
</dbReference>
<dbReference type="InterPro" id="IPR040640">
    <property type="entry name" value="MyoX_N_SH3"/>
</dbReference>
<dbReference type="Pfam" id="PF00784">
    <property type="entry name" value="MyTH4"/>
    <property type="match status" value="1"/>
</dbReference>
<feature type="domain" description="PH" evidence="12">
    <location>
        <begin position="1160"/>
        <end position="1258"/>
    </location>
</feature>
<dbReference type="InterPro" id="IPR019748">
    <property type="entry name" value="FERM_central"/>
</dbReference>
<evidence type="ECO:0000313" key="17">
    <source>
        <dbReference type="Ensembl" id="ENSMMOP00000014682.1"/>
    </source>
</evidence>
<feature type="domain" description="Ras-associating" evidence="14">
    <location>
        <begin position="1631"/>
        <end position="1683"/>
    </location>
</feature>
<dbReference type="SUPFAM" id="SSF50729">
    <property type="entry name" value="PH domain-like"/>
    <property type="match status" value="4"/>
</dbReference>
<dbReference type="SMART" id="SM00233">
    <property type="entry name" value="PH"/>
    <property type="match status" value="2"/>
</dbReference>
<dbReference type="SMART" id="SM00139">
    <property type="entry name" value="MyTH4"/>
    <property type="match status" value="1"/>
</dbReference>
<evidence type="ECO:0000259" key="16">
    <source>
        <dbReference type="PROSITE" id="PS51456"/>
    </source>
</evidence>
<dbReference type="Gene3D" id="1.20.80.10">
    <property type="match status" value="1"/>
</dbReference>
<keyword evidence="6 9" id="KW-0518">Myosin</keyword>
<dbReference type="InterPro" id="IPR001849">
    <property type="entry name" value="PH_domain"/>
</dbReference>
<evidence type="ECO:0000259" key="14">
    <source>
        <dbReference type="PROSITE" id="PS50200"/>
    </source>
</evidence>
<dbReference type="Gene3D" id="1.25.40.530">
    <property type="entry name" value="MyTH4 domain"/>
    <property type="match status" value="2"/>
</dbReference>
<dbReference type="Pfam" id="PF21989">
    <property type="entry name" value="RA_2"/>
    <property type="match status" value="1"/>
</dbReference>
<dbReference type="InterPro" id="IPR011993">
    <property type="entry name" value="PH-like_dom_sf"/>
</dbReference>
<evidence type="ECO:0000259" key="13">
    <source>
        <dbReference type="PROSITE" id="PS50057"/>
    </source>
</evidence>
<dbReference type="Gene3D" id="1.20.5.190">
    <property type="match status" value="1"/>
</dbReference>
<dbReference type="GO" id="GO:0030175">
    <property type="term" value="C:filopodium"/>
    <property type="evidence" value="ECO:0007669"/>
    <property type="project" value="TreeGrafter"/>
</dbReference>
<dbReference type="SMART" id="SM00015">
    <property type="entry name" value="IQ"/>
    <property type="match status" value="3"/>
</dbReference>
<keyword evidence="4 9" id="KW-0547">Nucleotide-binding</keyword>
<dbReference type="Gene3D" id="1.20.58.530">
    <property type="match status" value="1"/>
</dbReference>
<evidence type="ECO:0000256" key="6">
    <source>
        <dbReference type="ARBA" id="ARBA00023123"/>
    </source>
</evidence>
<dbReference type="CDD" id="cd23767">
    <property type="entry name" value="IQCD"/>
    <property type="match status" value="1"/>
</dbReference>
<proteinExistence type="inferred from homology"/>
<feature type="binding site" evidence="9">
    <location>
        <begin position="134"/>
        <end position="141"/>
    </location>
    <ligand>
        <name>ATP</name>
        <dbReference type="ChEBI" id="CHEBI:30616"/>
    </ligand>
</feature>
<evidence type="ECO:0000256" key="3">
    <source>
        <dbReference type="ARBA" id="ARBA00022490"/>
    </source>
</evidence>
<keyword evidence="7 9" id="KW-0505">Motor protein</keyword>
<dbReference type="InterPro" id="IPR001609">
    <property type="entry name" value="Myosin_head_motor_dom-like"/>
</dbReference>
<evidence type="ECO:0000256" key="5">
    <source>
        <dbReference type="ARBA" id="ARBA00022840"/>
    </source>
</evidence>